<dbReference type="InterPro" id="IPR036291">
    <property type="entry name" value="NAD(P)-bd_dom_sf"/>
</dbReference>
<dbReference type="EMBL" id="WTPX01000033">
    <property type="protein sequence ID" value="NNJ25359.1"/>
    <property type="molecule type" value="Genomic_DNA"/>
</dbReference>
<dbReference type="CDD" id="cd05266">
    <property type="entry name" value="SDR_a4"/>
    <property type="match status" value="1"/>
</dbReference>
<dbReference type="RefSeq" id="WP_171185277.1">
    <property type="nucleotide sequence ID" value="NZ_WTPX01000033.1"/>
</dbReference>
<evidence type="ECO:0000313" key="2">
    <source>
        <dbReference type="EMBL" id="NNJ25359.1"/>
    </source>
</evidence>
<dbReference type="InterPro" id="IPR001509">
    <property type="entry name" value="Epimerase_deHydtase"/>
</dbReference>
<dbReference type="SUPFAM" id="SSF51735">
    <property type="entry name" value="NAD(P)-binding Rossmann-fold domains"/>
    <property type="match status" value="1"/>
</dbReference>
<dbReference type="Proteomes" id="UP000609651">
    <property type="component" value="Unassembled WGS sequence"/>
</dbReference>
<gene>
    <name evidence="2" type="ORF">LzC2_14290</name>
</gene>
<comment type="caution">
    <text evidence="2">The sequence shown here is derived from an EMBL/GenBank/DDBJ whole genome shotgun (WGS) entry which is preliminary data.</text>
</comment>
<dbReference type="PANTHER" id="PTHR48079">
    <property type="entry name" value="PROTEIN YEEZ"/>
    <property type="match status" value="1"/>
</dbReference>
<organism evidence="2 3">
    <name type="scientific">Alienimonas chondri</name>
    <dbReference type="NCBI Taxonomy" id="2681879"/>
    <lineage>
        <taxon>Bacteria</taxon>
        <taxon>Pseudomonadati</taxon>
        <taxon>Planctomycetota</taxon>
        <taxon>Planctomycetia</taxon>
        <taxon>Planctomycetales</taxon>
        <taxon>Planctomycetaceae</taxon>
        <taxon>Alienimonas</taxon>
    </lineage>
</organism>
<name>A0ABX1VB83_9PLAN</name>
<dbReference type="PANTHER" id="PTHR48079:SF6">
    <property type="entry name" value="NAD(P)-BINDING DOMAIN-CONTAINING PROTEIN-RELATED"/>
    <property type="match status" value="1"/>
</dbReference>
<evidence type="ECO:0000313" key="3">
    <source>
        <dbReference type="Proteomes" id="UP000609651"/>
    </source>
</evidence>
<reference evidence="2 3" key="1">
    <citation type="journal article" date="2020" name="Syst. Appl. Microbiol.">
        <title>Alienimonas chondri sp. nov., a novel planctomycete isolated from the biofilm of the red alga Chondrus crispus.</title>
        <authorList>
            <person name="Vitorino I."/>
            <person name="Albuquerque L."/>
            <person name="Wiegand S."/>
            <person name="Kallscheuer N."/>
            <person name="da Costa M.S."/>
            <person name="Lobo-da-Cunha A."/>
            <person name="Jogler C."/>
            <person name="Lage O.M."/>
        </authorList>
    </citation>
    <scope>NUCLEOTIDE SEQUENCE [LARGE SCALE GENOMIC DNA]</scope>
    <source>
        <strain evidence="2 3">LzC2</strain>
    </source>
</reference>
<feature type="domain" description="NAD-dependent epimerase/dehydratase" evidence="1">
    <location>
        <begin position="11"/>
        <end position="216"/>
    </location>
</feature>
<evidence type="ECO:0000259" key="1">
    <source>
        <dbReference type="Pfam" id="PF01370"/>
    </source>
</evidence>
<dbReference type="Pfam" id="PF01370">
    <property type="entry name" value="Epimerase"/>
    <property type="match status" value="1"/>
</dbReference>
<keyword evidence="3" id="KW-1185">Reference proteome</keyword>
<accession>A0ABX1VB83</accession>
<protein>
    <recommendedName>
        <fullName evidence="1">NAD-dependent epimerase/dehydratase domain-containing protein</fullName>
    </recommendedName>
</protein>
<dbReference type="Gene3D" id="3.40.50.720">
    <property type="entry name" value="NAD(P)-binding Rossmann-like Domain"/>
    <property type="match status" value="1"/>
</dbReference>
<proteinExistence type="predicted"/>
<dbReference type="InterPro" id="IPR051783">
    <property type="entry name" value="NAD(P)-dependent_oxidoreduct"/>
</dbReference>
<sequence length="290" mass="30659">MTAPPSNQTRLVIGCGYLGRRVAAVWAEQGHRVVCLTRSPATAAEFATRGWEAVIGDVTDPASLAALPTPDVVLHAVGYDRTADETREEVAAQGAENVLNSPAGGAGRYVYISTTGVYGQSDGGWVDENSPTEPDSDGGRANLAAERAILAHFENRPSAAAVILRPSGIYGPGRVIRSAEQVRSGEPVRGQAEAWLNLVHVADLAGAVSLAAESPSPSARYLVSDDRPLTRREYYSLLAERFGGPPPTFTGSGGRVDGLGKRCRNDRVKNDLHWSPRYPTAAEGLADALS</sequence>